<dbReference type="InterPro" id="IPR003646">
    <property type="entry name" value="SH3-like_bac-type"/>
</dbReference>
<evidence type="ECO:0000256" key="1">
    <source>
        <dbReference type="SAM" id="SignalP"/>
    </source>
</evidence>
<evidence type="ECO:0000313" key="3">
    <source>
        <dbReference type="EMBL" id="ADV48771.1"/>
    </source>
</evidence>
<reference evidence="3 4" key="1">
    <citation type="journal article" date="2010" name="Stand. Genomic Sci.">
        <title>Complete genome sequence of Cellulophaga algicola type strain (IC166).</title>
        <authorList>
            <person name="Abt B."/>
            <person name="Lu M."/>
            <person name="Misra M."/>
            <person name="Han C."/>
            <person name="Nolan M."/>
            <person name="Lucas S."/>
            <person name="Hammon N."/>
            <person name="Deshpande S."/>
            <person name="Cheng J.F."/>
            <person name="Tapia R."/>
            <person name="Goodwin L."/>
            <person name="Pitluck S."/>
            <person name="Liolios K."/>
            <person name="Pagani I."/>
            <person name="Ivanova N."/>
            <person name="Mavromatis K."/>
            <person name="Ovchinikova G."/>
            <person name="Pati A."/>
            <person name="Chen A."/>
            <person name="Palaniappan K."/>
            <person name="Land M."/>
            <person name="Hauser L."/>
            <person name="Chang Y.J."/>
            <person name="Jeffries C.D."/>
            <person name="Detter J.C."/>
            <person name="Brambilla E."/>
            <person name="Rohde M."/>
            <person name="Tindall B.J."/>
            <person name="Goker M."/>
            <person name="Woyke T."/>
            <person name="Bristow J."/>
            <person name="Eisen J.A."/>
            <person name="Markowitz V."/>
            <person name="Hugenholtz P."/>
            <person name="Kyrpides N.C."/>
            <person name="Klenk H.P."/>
            <person name="Lapidus A."/>
        </authorList>
    </citation>
    <scope>NUCLEOTIDE SEQUENCE [LARGE SCALE GENOMIC DNA]</scope>
    <source>
        <strain evidence="4">DSM 14237 / IC166 / ACAM 630</strain>
    </source>
</reference>
<dbReference type="OrthoDB" id="1156523at2"/>
<dbReference type="EMBL" id="CP002453">
    <property type="protein sequence ID" value="ADV48771.1"/>
    <property type="molecule type" value="Genomic_DNA"/>
</dbReference>
<organism evidence="3 4">
    <name type="scientific">Cellulophaga algicola (strain DSM 14237 / IC166 / ACAM 630)</name>
    <dbReference type="NCBI Taxonomy" id="688270"/>
    <lineage>
        <taxon>Bacteria</taxon>
        <taxon>Pseudomonadati</taxon>
        <taxon>Bacteroidota</taxon>
        <taxon>Flavobacteriia</taxon>
        <taxon>Flavobacteriales</taxon>
        <taxon>Flavobacteriaceae</taxon>
        <taxon>Cellulophaga</taxon>
    </lineage>
</organism>
<dbReference type="Proteomes" id="UP000008634">
    <property type="component" value="Chromosome"/>
</dbReference>
<feature type="domain" description="SH3b" evidence="2">
    <location>
        <begin position="28"/>
        <end position="113"/>
    </location>
</feature>
<name>E6X9M1_CELAD</name>
<dbReference type="STRING" id="688270.Celal_1459"/>
<dbReference type="RefSeq" id="WP_013550252.1">
    <property type="nucleotide sequence ID" value="NC_014934.1"/>
</dbReference>
<feature type="chain" id="PRO_5003215093" evidence="1">
    <location>
        <begin position="18"/>
        <end position="305"/>
    </location>
</feature>
<feature type="signal peptide" evidence="1">
    <location>
        <begin position="1"/>
        <end position="17"/>
    </location>
</feature>
<dbReference type="PROSITE" id="PS51781">
    <property type="entry name" value="SH3B"/>
    <property type="match status" value="1"/>
</dbReference>
<keyword evidence="4" id="KW-1185">Reference proteome</keyword>
<sequence>MKNHYLLLVVLMLSAHAKLWPQQQAKESTIYTVAAKNGLSVRSEPSTSGEKIGKFPPGEYVVLLEDTGSYLSLVDNGVPVNGNWFKVKTMRNSWDTKPILTGYVFSGYLLKNESKPYNPSDALTTANTTLKFDSFDLSFYFYETETGSETSPIVKQDTVFVSEDVFNDLGDRLLYIEPKESTTSIALFYTFKESIWEYNFDATKSKEKYAWEGYGPYKELPLTRNMALFPKIAYEKVETSREVNLKLKDTLVHYPGEMGGTTATMSYQGRPLVHFIADALLKIVLHHSNGTTEIKYVNITLSYGC</sequence>
<dbReference type="KEGG" id="cao:Celal_1459"/>
<accession>E6X9M1</accession>
<gene>
    <name evidence="3" type="ordered locus">Celal_1459</name>
</gene>
<dbReference type="AlphaFoldDB" id="E6X9M1"/>
<dbReference type="Gene3D" id="2.30.30.40">
    <property type="entry name" value="SH3 Domains"/>
    <property type="match status" value="1"/>
</dbReference>
<protein>
    <submittedName>
        <fullName evidence="3">SH3 type 3 domain protein</fullName>
    </submittedName>
</protein>
<dbReference type="Pfam" id="PF08239">
    <property type="entry name" value="SH3_3"/>
    <property type="match status" value="1"/>
</dbReference>
<dbReference type="HOGENOM" id="CLU_911177_0_0_10"/>
<evidence type="ECO:0000313" key="4">
    <source>
        <dbReference type="Proteomes" id="UP000008634"/>
    </source>
</evidence>
<evidence type="ECO:0000259" key="2">
    <source>
        <dbReference type="PROSITE" id="PS51781"/>
    </source>
</evidence>
<keyword evidence="1" id="KW-0732">Signal</keyword>
<dbReference type="eggNOG" id="COG3103">
    <property type="taxonomic scope" value="Bacteria"/>
</dbReference>
<proteinExistence type="predicted"/>